<dbReference type="InterPro" id="IPR050180">
    <property type="entry name" value="RNR_Ribonuclease"/>
</dbReference>
<keyword evidence="3" id="KW-1185">Reference proteome</keyword>
<gene>
    <name evidence="2" type="ORF">L2X98_32755</name>
</gene>
<evidence type="ECO:0000313" key="3">
    <source>
        <dbReference type="Proteomes" id="UP001054811"/>
    </source>
</evidence>
<evidence type="ECO:0000313" key="2">
    <source>
        <dbReference type="EMBL" id="UUT36697.1"/>
    </source>
</evidence>
<dbReference type="InterPro" id="IPR012340">
    <property type="entry name" value="NA-bd_OB-fold"/>
</dbReference>
<dbReference type="InterPro" id="IPR001900">
    <property type="entry name" value="RNase_II/R"/>
</dbReference>
<feature type="domain" description="RNB" evidence="1">
    <location>
        <begin position="11"/>
        <end position="83"/>
    </location>
</feature>
<proteinExistence type="predicted"/>
<organism evidence="2 3">
    <name type="scientific">Microbacterium elymi</name>
    <dbReference type="NCBI Taxonomy" id="2909587"/>
    <lineage>
        <taxon>Bacteria</taxon>
        <taxon>Bacillati</taxon>
        <taxon>Actinomycetota</taxon>
        <taxon>Actinomycetes</taxon>
        <taxon>Micrococcales</taxon>
        <taxon>Microbacteriaceae</taxon>
        <taxon>Microbacterium</taxon>
    </lineage>
</organism>
<accession>A0ABY5NNE8</accession>
<dbReference type="PANTHER" id="PTHR23355">
    <property type="entry name" value="RIBONUCLEASE"/>
    <property type="match status" value="1"/>
</dbReference>
<reference evidence="2" key="1">
    <citation type="submission" date="2022-01" db="EMBL/GenBank/DDBJ databases">
        <title>Microbacterium eymi and Microbacterium rhizovicinus sp. nov., isolated from the rhizospheric soil of Elymus tsukushiensis, a plant native to the Dokdo Islands, Republic of Korea.</title>
        <authorList>
            <person name="Hwang Y.J."/>
        </authorList>
    </citation>
    <scope>NUCLEOTIDE SEQUENCE</scope>
    <source>
        <strain evidence="2">KUDC0405</strain>
    </source>
</reference>
<dbReference type="PANTHER" id="PTHR23355:SF9">
    <property type="entry name" value="DIS3-LIKE EXONUCLEASE 2"/>
    <property type="match status" value="1"/>
</dbReference>
<dbReference type="EMBL" id="CP091139">
    <property type="protein sequence ID" value="UUT36697.1"/>
    <property type="molecule type" value="Genomic_DNA"/>
</dbReference>
<name>A0ABY5NNE8_9MICO</name>
<dbReference type="Pfam" id="PF00773">
    <property type="entry name" value="RNB"/>
    <property type="match status" value="1"/>
</dbReference>
<evidence type="ECO:0000259" key="1">
    <source>
        <dbReference type="Pfam" id="PF00773"/>
    </source>
</evidence>
<dbReference type="Proteomes" id="UP001054811">
    <property type="component" value="Chromosome"/>
</dbReference>
<protein>
    <submittedName>
        <fullName evidence="2">Ribonuclease catalytic domain-containing protein</fullName>
    </submittedName>
</protein>
<sequence length="139" mass="14759">MVAQPSADIADLREIEFLTIDPEGSRDLDQALHLQRTPGGGILHYAIADVPAFVRPGGAVDAAARQRGQTLYAVDGRIPLAPDGAQRGRRLALARPGPARVRLAVRAGRACRAGGHHAAARHGALAGAMDLRRRAARRR</sequence>
<dbReference type="SUPFAM" id="SSF50249">
    <property type="entry name" value="Nucleic acid-binding proteins"/>
    <property type="match status" value="1"/>
</dbReference>